<evidence type="ECO:0000313" key="3">
    <source>
        <dbReference type="Proteomes" id="UP001652625"/>
    </source>
</evidence>
<proteinExistence type="predicted"/>
<dbReference type="InterPro" id="IPR017943">
    <property type="entry name" value="Bactericidal_perm-incr_a/b_dom"/>
</dbReference>
<dbReference type="SUPFAM" id="SSF55394">
    <property type="entry name" value="Bactericidal permeability-increasing protein, BPI"/>
    <property type="match status" value="1"/>
</dbReference>
<protein>
    <submittedName>
        <fullName evidence="4">Bactericidal permeability-increasing protein</fullName>
    </submittedName>
</protein>
<feature type="chain" id="PRO_5045192642" evidence="1">
    <location>
        <begin position="17"/>
        <end position="230"/>
    </location>
</feature>
<dbReference type="RefSeq" id="XP_065670119.1">
    <property type="nucleotide sequence ID" value="XM_065814047.1"/>
</dbReference>
<dbReference type="PANTHER" id="PTHR10504">
    <property type="entry name" value="BACTERICIDAL PERMEABILITY-INCREASING BPI PROTEIN-RELATED"/>
    <property type="match status" value="1"/>
</dbReference>
<dbReference type="InterPro" id="IPR032942">
    <property type="entry name" value="BPI/LBP/Plunc"/>
</dbReference>
<accession>A0ABM4D734</accession>
<feature type="signal peptide" evidence="1">
    <location>
        <begin position="1"/>
        <end position="16"/>
    </location>
</feature>
<dbReference type="Pfam" id="PF01273">
    <property type="entry name" value="LBP_BPI_CETP"/>
    <property type="match status" value="1"/>
</dbReference>
<sequence>MSIFWICVVGFSVASCFPVDILNNSTQNGLDYVRKLGVPFIEKELLTLSIPDVKGTAKTPVGSISYEITSIAIKNVLIPKSNLTVSAESGLTVQCENAELDVSSNWKYKEDNWPHIKDSGTVALTMKNINLDVSLDLDSRNETHPKIEVRKCSLKINDVNLKFNGGASWLYNLFADIIANEVKSSISDEICRIISKMVDDEGNKILNSIPEIVSAIKTQISMLESHKSRF</sequence>
<dbReference type="PANTHER" id="PTHR10504:SF131">
    <property type="entry name" value="BPI2 DOMAIN-CONTAINING PROTEIN"/>
    <property type="match status" value="1"/>
</dbReference>
<evidence type="ECO:0000313" key="4">
    <source>
        <dbReference type="RefSeq" id="XP_065670119.1"/>
    </source>
</evidence>
<name>A0ABM4D734_HYDVU</name>
<keyword evidence="3" id="KW-1185">Reference proteome</keyword>
<dbReference type="GeneID" id="101235091"/>
<feature type="domain" description="Lipid-binding serum glycoprotein N-terminal" evidence="2">
    <location>
        <begin position="26"/>
        <end position="229"/>
    </location>
</feature>
<dbReference type="SMART" id="SM00328">
    <property type="entry name" value="BPI1"/>
    <property type="match status" value="1"/>
</dbReference>
<gene>
    <name evidence="4" type="primary">LOC101235091</name>
</gene>
<keyword evidence="1" id="KW-0732">Signal</keyword>
<dbReference type="InterPro" id="IPR017942">
    <property type="entry name" value="Lipid-bd_serum_glycop_N"/>
</dbReference>
<dbReference type="Proteomes" id="UP001652625">
    <property type="component" value="Chromosome 12"/>
</dbReference>
<organism evidence="3 4">
    <name type="scientific">Hydra vulgaris</name>
    <name type="common">Hydra</name>
    <name type="synonym">Hydra attenuata</name>
    <dbReference type="NCBI Taxonomy" id="6087"/>
    <lineage>
        <taxon>Eukaryota</taxon>
        <taxon>Metazoa</taxon>
        <taxon>Cnidaria</taxon>
        <taxon>Hydrozoa</taxon>
        <taxon>Hydroidolina</taxon>
        <taxon>Anthoathecata</taxon>
        <taxon>Aplanulata</taxon>
        <taxon>Hydridae</taxon>
        <taxon>Hydra</taxon>
    </lineage>
</organism>
<dbReference type="Gene3D" id="3.15.10.10">
    <property type="entry name" value="Bactericidal permeability-increasing protein, domain 1"/>
    <property type="match status" value="1"/>
</dbReference>
<evidence type="ECO:0000259" key="2">
    <source>
        <dbReference type="SMART" id="SM00328"/>
    </source>
</evidence>
<evidence type="ECO:0000256" key="1">
    <source>
        <dbReference type="SAM" id="SignalP"/>
    </source>
</evidence>
<reference evidence="4" key="1">
    <citation type="submission" date="2025-08" db="UniProtKB">
        <authorList>
            <consortium name="RefSeq"/>
        </authorList>
    </citation>
    <scope>IDENTIFICATION</scope>
</reference>